<organism evidence="8 9">
    <name type="scientific">Rhamnella rubrinervis</name>
    <dbReference type="NCBI Taxonomy" id="2594499"/>
    <lineage>
        <taxon>Eukaryota</taxon>
        <taxon>Viridiplantae</taxon>
        <taxon>Streptophyta</taxon>
        <taxon>Embryophyta</taxon>
        <taxon>Tracheophyta</taxon>
        <taxon>Spermatophyta</taxon>
        <taxon>Magnoliopsida</taxon>
        <taxon>eudicotyledons</taxon>
        <taxon>Gunneridae</taxon>
        <taxon>Pentapetalae</taxon>
        <taxon>rosids</taxon>
        <taxon>fabids</taxon>
        <taxon>Rosales</taxon>
        <taxon>Rhamnaceae</taxon>
        <taxon>rhamnoid group</taxon>
        <taxon>Rhamneae</taxon>
        <taxon>Rhamnella</taxon>
    </lineage>
</organism>
<dbReference type="NCBIfam" id="TIGR00272">
    <property type="entry name" value="DPH2"/>
    <property type="match status" value="1"/>
</dbReference>
<comment type="cofactor">
    <cofactor evidence="1">
        <name>[4Fe-4S] cluster</name>
        <dbReference type="ChEBI" id="CHEBI:49883"/>
    </cofactor>
</comment>
<keyword evidence="4 7" id="KW-0479">Metal-binding</keyword>
<comment type="caution">
    <text evidence="8">The sequence shown here is derived from an EMBL/GenBank/DDBJ whole genome shotgun (WGS) entry which is preliminary data.</text>
</comment>
<accession>A0A8K0HEP3</accession>
<reference evidence="8" key="1">
    <citation type="submission" date="2020-03" db="EMBL/GenBank/DDBJ databases">
        <title>A high-quality chromosome-level genome assembly of a woody plant with both climbing and erect habits, Rhamnella rubrinervis.</title>
        <authorList>
            <person name="Lu Z."/>
            <person name="Yang Y."/>
            <person name="Zhu X."/>
            <person name="Sun Y."/>
        </authorList>
    </citation>
    <scope>NUCLEOTIDE SEQUENCE</scope>
    <source>
        <strain evidence="8">BYM</strain>
        <tissue evidence="8">Leaf</tissue>
    </source>
</reference>
<evidence type="ECO:0000256" key="7">
    <source>
        <dbReference type="RuleBase" id="RU364133"/>
    </source>
</evidence>
<dbReference type="PANTHER" id="PTHR10762:SF2">
    <property type="entry name" value="2-(3-AMINO-3-CARBOXYPROPYL)HISTIDINE SYNTHASE SUBUNIT 2"/>
    <property type="match status" value="1"/>
</dbReference>
<dbReference type="AlphaFoldDB" id="A0A8K0HEP3"/>
<protein>
    <recommendedName>
        <fullName evidence="7">2-(3-amino-3-carboxypropyl)histidine synthase subunit 2</fullName>
    </recommendedName>
</protein>
<dbReference type="Proteomes" id="UP000796880">
    <property type="component" value="Unassembled WGS sequence"/>
</dbReference>
<comment type="pathway">
    <text evidence="2 7">Protein modification; peptidyl-diphthamide biosynthesis.</text>
</comment>
<sequence>MDFESNYEIARAADFIRSGGFTKVALQFPDELLKDSVRVVSALRDKLRCVEESQSDSEQNGDVKDVSLFVMADTAYGSCCVDEVGASHVNADCVVHYGHTCFSPTTTLPAFFVFGKASISLSDCVKNLSDHAVKNGKPVLVLFGLEYAYLIRHIRDEVVEGCTSSSGLNIQFAETMSSDMNPSETHKISNGCMEPASGIAGDKGFETVANNRYSIGGLVWELREGHKMEDYLLFWIGPDNSAFANVVLTFNGCEIVRYDPTANCTMTDLSQQRRILKRRYYLVEKAKDANIVGILVGTLGVAGYLHMINQMKELITAAGKKAYTLVMGRPNPAKLANFPECDIFVYVSCAQTALLDSKEYLAPVITPFEAMLAFNRGSEWTGAYVMEFRDLISTSPAESRNQSEEARFSFLKGAYVEDFDIQENDEDKEGTLSLANATEKALQLRDNLNSLAKQPARSGAEFLAARSYQGLDILNGSTLPEPYLIGRSGRAAGYNDEKCKQEKL</sequence>
<name>A0A8K0HEP3_9ROSA</name>
<dbReference type="NCBIfam" id="TIGR00322">
    <property type="entry name" value="diphth2_R"/>
    <property type="match status" value="1"/>
</dbReference>
<comment type="function">
    <text evidence="7">Required for the first step of diphthamide biosynthesis, a post-translational modification of histidine which occurs in elongation factor 2. DPH1 and DPH2 transfer a 3-amino-3-carboxypropyl (ACP) group from S-adenosyl-L-methionine (SAM) to a histidine residue, the reaction is assisted by a reduction system comprising DPH3 and a NADH-dependent reductase. Facilitates the reduction of the catalytic iron-sulfur cluster found in the DPH1 subunit.</text>
</comment>
<evidence type="ECO:0000256" key="6">
    <source>
        <dbReference type="ARBA" id="ARBA00023014"/>
    </source>
</evidence>
<dbReference type="InterPro" id="IPR042265">
    <property type="entry name" value="DPH1/DPH2_3"/>
</dbReference>
<comment type="similarity">
    <text evidence="3 7">Belongs to the DPH1/DPH2 family. DPH2 subfamily.</text>
</comment>
<keyword evidence="6 7" id="KW-0411">Iron-sulfur</keyword>
<dbReference type="OrthoDB" id="449241at2759"/>
<gene>
    <name evidence="8" type="ORF">FNV43_RR07120</name>
</gene>
<dbReference type="Gene3D" id="3.40.50.11840">
    <property type="entry name" value="Diphthamide synthesis DPH1/DPH2 domain 1"/>
    <property type="match status" value="1"/>
</dbReference>
<proteinExistence type="inferred from homology"/>
<dbReference type="GO" id="GO:0017183">
    <property type="term" value="P:protein histidyl modification to diphthamide"/>
    <property type="evidence" value="ECO:0007669"/>
    <property type="project" value="UniProtKB-UniPathway"/>
</dbReference>
<dbReference type="GO" id="GO:0090560">
    <property type="term" value="F:2-(3-amino-3-carboxypropyl)histidine synthase activity"/>
    <property type="evidence" value="ECO:0007669"/>
    <property type="project" value="InterPro"/>
</dbReference>
<dbReference type="GO" id="GO:0046872">
    <property type="term" value="F:metal ion binding"/>
    <property type="evidence" value="ECO:0007669"/>
    <property type="project" value="UniProtKB-KW"/>
</dbReference>
<evidence type="ECO:0000256" key="4">
    <source>
        <dbReference type="ARBA" id="ARBA00022723"/>
    </source>
</evidence>
<evidence type="ECO:0000256" key="3">
    <source>
        <dbReference type="ARBA" id="ARBA00006179"/>
    </source>
</evidence>
<dbReference type="SFLD" id="SFLDS00032">
    <property type="entry name" value="Radical_SAM_3-amino-3-carboxyp"/>
    <property type="match status" value="1"/>
</dbReference>
<dbReference type="SFLD" id="SFLDG01121">
    <property type="entry name" value="Diphthamide_biosynthesis"/>
    <property type="match status" value="1"/>
</dbReference>
<dbReference type="EMBL" id="VOIH02000003">
    <property type="protein sequence ID" value="KAF3451031.1"/>
    <property type="molecule type" value="Genomic_DNA"/>
</dbReference>
<evidence type="ECO:0000313" key="9">
    <source>
        <dbReference type="Proteomes" id="UP000796880"/>
    </source>
</evidence>
<dbReference type="InterPro" id="IPR010014">
    <property type="entry name" value="DHP2"/>
</dbReference>
<dbReference type="FunFam" id="3.40.50.11860:FF:000001">
    <property type="entry name" value="2-(3-amino-3-carboxypropyl)histidine synthase subunit 2"/>
    <property type="match status" value="1"/>
</dbReference>
<dbReference type="GO" id="GO:0051536">
    <property type="term" value="F:iron-sulfur cluster binding"/>
    <property type="evidence" value="ECO:0007669"/>
    <property type="project" value="UniProtKB-KW"/>
</dbReference>
<dbReference type="UniPathway" id="UPA00559"/>
<evidence type="ECO:0000256" key="5">
    <source>
        <dbReference type="ARBA" id="ARBA00023004"/>
    </source>
</evidence>
<dbReference type="PANTHER" id="PTHR10762">
    <property type="entry name" value="DIPHTHAMIDE BIOSYNTHESIS PROTEIN"/>
    <property type="match status" value="1"/>
</dbReference>
<dbReference type="Gene3D" id="3.40.50.11860">
    <property type="entry name" value="Diphthamide synthesis DPH1/DPH2 domain 3"/>
    <property type="match status" value="1"/>
</dbReference>
<dbReference type="InterPro" id="IPR042263">
    <property type="entry name" value="DPH1/DPH2_1"/>
</dbReference>
<dbReference type="Pfam" id="PF01866">
    <property type="entry name" value="Diphthamide_syn"/>
    <property type="match status" value="1"/>
</dbReference>
<keyword evidence="5 7" id="KW-0408">Iron</keyword>
<evidence type="ECO:0000256" key="1">
    <source>
        <dbReference type="ARBA" id="ARBA00001966"/>
    </source>
</evidence>
<evidence type="ECO:0000256" key="2">
    <source>
        <dbReference type="ARBA" id="ARBA00005156"/>
    </source>
</evidence>
<dbReference type="InterPro" id="IPR016435">
    <property type="entry name" value="DPH1/DPH2"/>
</dbReference>
<keyword evidence="9" id="KW-1185">Reference proteome</keyword>
<evidence type="ECO:0000313" key="8">
    <source>
        <dbReference type="EMBL" id="KAF3451031.1"/>
    </source>
</evidence>